<feature type="region of interest" description="Disordered" evidence="1">
    <location>
        <begin position="535"/>
        <end position="579"/>
    </location>
</feature>
<evidence type="ECO:0000259" key="2">
    <source>
        <dbReference type="Pfam" id="PF13837"/>
    </source>
</evidence>
<evidence type="ECO:0000313" key="3">
    <source>
        <dbReference type="EMBL" id="PVU88361.1"/>
    </source>
</evidence>
<organism evidence="3 4">
    <name type="scientific">Smittium megazygosporum</name>
    <dbReference type="NCBI Taxonomy" id="133381"/>
    <lineage>
        <taxon>Eukaryota</taxon>
        <taxon>Fungi</taxon>
        <taxon>Fungi incertae sedis</taxon>
        <taxon>Zoopagomycota</taxon>
        <taxon>Kickxellomycotina</taxon>
        <taxon>Harpellomycetes</taxon>
        <taxon>Harpellales</taxon>
        <taxon>Legeriomycetaceae</taxon>
        <taxon>Smittium</taxon>
    </lineage>
</organism>
<sequence>MIFKKIYPYQGWKFNYSSDVEHCLESENDDTYGHFPFKRTIGNDDRVRDDSSGFKISSLSDSVDCENTHPISDTAPNIQSNVGVENKKRGRIEFKQYLNSDTTKPIDLVEISLISEEKSTKNYHSSSNCSKAGIISENSVLDPRNTGYAVCKNKMLNILDRRIDFKNIKESYLHAERSGSKMKKNGFECFKLPKDKDCGNSPKTHFESFKDKKADLKSVELIIGNQKSKINIANFDFSCKKSFKKRTYPSEFFNNSHEKCLNGFCWNSERDHFYKKSRFSYAKNIKGLGPYFRTGLGLENEKKYYNLDQDDGFVTINKGPELSFGDNQYAKCSDSLLSKGQGNDEYFGPLSQKFKICRNWTTRESLVLLEILNNIIETKNQLDELDTHSSQSIFDYVSDTLKTLGYQRTSSACLLRWKNMLRLHRTDKNKNLNSGELDPSYPFSLEIERIILNSFKGKFKLLGKEKSEHGYIVGKDAENSCKDFHKNPAACMNSRANCLANEEKGFAVQILINKGENIRNKQSGLDKTLLENRLNPKTQDDADSKKLKNNSKDGFQDKSRIKTKSSTFDQKEKSNRKVS</sequence>
<dbReference type="AlphaFoldDB" id="A0A2T9Y7P4"/>
<dbReference type="EMBL" id="MBFS01003161">
    <property type="protein sequence ID" value="PVU88361.1"/>
    <property type="molecule type" value="Genomic_DNA"/>
</dbReference>
<keyword evidence="4" id="KW-1185">Reference proteome</keyword>
<evidence type="ECO:0000313" key="4">
    <source>
        <dbReference type="Proteomes" id="UP000245609"/>
    </source>
</evidence>
<protein>
    <recommendedName>
        <fullName evidence="2">Myb/SANT-like DNA-binding domain-containing protein</fullName>
    </recommendedName>
</protein>
<dbReference type="Proteomes" id="UP000245609">
    <property type="component" value="Unassembled WGS sequence"/>
</dbReference>
<evidence type="ECO:0000256" key="1">
    <source>
        <dbReference type="SAM" id="MobiDB-lite"/>
    </source>
</evidence>
<name>A0A2T9Y7P4_9FUNG</name>
<reference evidence="3 4" key="1">
    <citation type="journal article" date="2018" name="MBio">
        <title>Comparative Genomics Reveals the Core Gene Toolbox for the Fungus-Insect Symbiosis.</title>
        <authorList>
            <person name="Wang Y."/>
            <person name="Stata M."/>
            <person name="Wang W."/>
            <person name="Stajich J.E."/>
            <person name="White M.M."/>
            <person name="Moncalvo J.M."/>
        </authorList>
    </citation>
    <scope>NUCLEOTIDE SEQUENCE [LARGE SCALE GENOMIC DNA]</scope>
    <source>
        <strain evidence="3 4">SC-DP-2</strain>
    </source>
</reference>
<feature type="compositionally biased region" description="Basic and acidic residues" evidence="1">
    <location>
        <begin position="538"/>
        <end position="560"/>
    </location>
</feature>
<feature type="compositionally biased region" description="Basic and acidic residues" evidence="1">
    <location>
        <begin position="569"/>
        <end position="579"/>
    </location>
</feature>
<gene>
    <name evidence="3" type="ORF">BB560_006377</name>
</gene>
<accession>A0A2T9Y7P4</accession>
<proteinExistence type="predicted"/>
<feature type="domain" description="Myb/SANT-like DNA-binding" evidence="2">
    <location>
        <begin position="358"/>
        <end position="441"/>
    </location>
</feature>
<dbReference type="Pfam" id="PF13837">
    <property type="entry name" value="Myb_DNA-bind_4"/>
    <property type="match status" value="1"/>
</dbReference>
<dbReference type="InterPro" id="IPR044822">
    <property type="entry name" value="Myb_DNA-bind_4"/>
</dbReference>
<comment type="caution">
    <text evidence="3">The sequence shown here is derived from an EMBL/GenBank/DDBJ whole genome shotgun (WGS) entry which is preliminary data.</text>
</comment>
<dbReference type="Gene3D" id="1.10.10.60">
    <property type="entry name" value="Homeodomain-like"/>
    <property type="match status" value="1"/>
</dbReference>